<comment type="caution">
    <text evidence="3">The sequence shown here is derived from an EMBL/GenBank/DDBJ whole genome shotgun (WGS) entry which is preliminary data.</text>
</comment>
<organism evidence="3 4">
    <name type="scientific">Ancylostoma caninum</name>
    <name type="common">Dog hookworm</name>
    <dbReference type="NCBI Taxonomy" id="29170"/>
    <lineage>
        <taxon>Eukaryota</taxon>
        <taxon>Metazoa</taxon>
        <taxon>Ecdysozoa</taxon>
        <taxon>Nematoda</taxon>
        <taxon>Chromadorea</taxon>
        <taxon>Rhabditida</taxon>
        <taxon>Rhabditina</taxon>
        <taxon>Rhabditomorpha</taxon>
        <taxon>Strongyloidea</taxon>
        <taxon>Ancylostomatidae</taxon>
        <taxon>Ancylostomatinae</taxon>
        <taxon>Ancylostoma</taxon>
    </lineage>
</organism>
<protein>
    <submittedName>
        <fullName evidence="3">Uncharacterized protein</fullName>
    </submittedName>
</protein>
<proteinExistence type="predicted"/>
<name>A0A368H3P5_ANCCA</name>
<feature type="transmembrane region" description="Helical" evidence="2">
    <location>
        <begin position="290"/>
        <end position="310"/>
    </location>
</feature>
<evidence type="ECO:0000256" key="1">
    <source>
        <dbReference type="SAM" id="MobiDB-lite"/>
    </source>
</evidence>
<feature type="compositionally biased region" description="Basic and acidic residues" evidence="1">
    <location>
        <begin position="162"/>
        <end position="206"/>
    </location>
</feature>
<keyword evidence="4" id="KW-1185">Reference proteome</keyword>
<sequence>MRVFYVIKALQIIVAAVVIFRLLHVTSICEIRQVHSRSGCLGAMKLAIQPLNTGLSASDARVAVRTGLRVRSRRMKEILTNRDLSLEEIREEATVRRRKGLDPSEEPKTDHVAKTDEASKATGAPIATDHTTKGEAASQANTAKSEPVVAKTDNLKVNPSTEEVKKETMAKEDASTGKPLVRDHTEVKGKEEKAVEEKHHSEKPKDAKEIEIKGYHDPNEGNEASAKPTMEKQKVLGKAVTLEAADKVTISTKAPTIRLANTVLNCLETNGPDILGFGDIDLSHSVALRLPVACLILSIVGFAASMVHTFTNLSRPRRCRIFIENVAQIVMWSVCGFALLLIRQDWETTWNHASAGTFEPIYPTAWRCSEFTCYAMIVVLLLETYFFDYSFYKIYFEESLGNYTVVDRPDYGNSIYGPTVETTEDIAL</sequence>
<keyword evidence="2" id="KW-0472">Membrane</keyword>
<dbReference type="OrthoDB" id="5865829at2759"/>
<feature type="region of interest" description="Disordered" evidence="1">
    <location>
        <begin position="159"/>
        <end position="206"/>
    </location>
</feature>
<feature type="transmembrane region" description="Helical" evidence="2">
    <location>
        <begin position="322"/>
        <end position="344"/>
    </location>
</feature>
<evidence type="ECO:0000256" key="2">
    <source>
        <dbReference type="SAM" id="Phobius"/>
    </source>
</evidence>
<feature type="transmembrane region" description="Helical" evidence="2">
    <location>
        <begin position="364"/>
        <end position="387"/>
    </location>
</feature>
<keyword evidence="2" id="KW-1133">Transmembrane helix</keyword>
<feature type="region of interest" description="Disordered" evidence="1">
    <location>
        <begin position="96"/>
        <end position="147"/>
    </location>
</feature>
<keyword evidence="2" id="KW-0812">Transmembrane</keyword>
<accession>A0A368H3P5</accession>
<reference evidence="3 4" key="1">
    <citation type="submission" date="2014-10" db="EMBL/GenBank/DDBJ databases">
        <title>Draft genome of the hookworm Ancylostoma caninum.</title>
        <authorList>
            <person name="Mitreva M."/>
        </authorList>
    </citation>
    <scope>NUCLEOTIDE SEQUENCE [LARGE SCALE GENOMIC DNA]</scope>
    <source>
        <strain evidence="3 4">Baltimore</strain>
    </source>
</reference>
<evidence type="ECO:0000313" key="4">
    <source>
        <dbReference type="Proteomes" id="UP000252519"/>
    </source>
</evidence>
<dbReference type="EMBL" id="JOJR01000024">
    <property type="protein sequence ID" value="RCN50388.1"/>
    <property type="molecule type" value="Genomic_DNA"/>
</dbReference>
<feature type="compositionally biased region" description="Basic and acidic residues" evidence="1">
    <location>
        <begin position="96"/>
        <end position="119"/>
    </location>
</feature>
<dbReference type="AlphaFoldDB" id="A0A368H3P5"/>
<dbReference type="Proteomes" id="UP000252519">
    <property type="component" value="Unassembled WGS sequence"/>
</dbReference>
<evidence type="ECO:0000313" key="3">
    <source>
        <dbReference type="EMBL" id="RCN50388.1"/>
    </source>
</evidence>
<gene>
    <name evidence="3" type="ORF">ANCCAN_03614</name>
</gene>